<comment type="caution">
    <text evidence="2">The sequence shown here is derived from an EMBL/GenBank/DDBJ whole genome shotgun (WGS) entry which is preliminary data.</text>
</comment>
<evidence type="ECO:0000256" key="1">
    <source>
        <dbReference type="SAM" id="MobiDB-lite"/>
    </source>
</evidence>
<gene>
    <name evidence="2" type="ORF">GCM10008171_19160</name>
</gene>
<evidence type="ECO:0000313" key="3">
    <source>
        <dbReference type="Proteomes" id="UP001143364"/>
    </source>
</evidence>
<name>A0A9W6N419_9HYPH</name>
<accession>A0A9W6N419</accession>
<reference evidence="2" key="2">
    <citation type="submission" date="2023-01" db="EMBL/GenBank/DDBJ databases">
        <authorList>
            <person name="Sun Q."/>
            <person name="Evtushenko L."/>
        </authorList>
    </citation>
    <scope>NUCLEOTIDE SEQUENCE</scope>
    <source>
        <strain evidence="2">VKM B-2555</strain>
    </source>
</reference>
<dbReference type="AlphaFoldDB" id="A0A9W6N419"/>
<dbReference type="Proteomes" id="UP001143364">
    <property type="component" value="Unassembled WGS sequence"/>
</dbReference>
<dbReference type="EMBL" id="BSFK01000010">
    <property type="protein sequence ID" value="GLK76662.1"/>
    <property type="molecule type" value="Genomic_DNA"/>
</dbReference>
<keyword evidence="3" id="KW-1185">Reference proteome</keyword>
<reference evidence="2" key="1">
    <citation type="journal article" date="2014" name="Int. J. Syst. Evol. Microbiol.">
        <title>Complete genome sequence of Corynebacterium casei LMG S-19264T (=DSM 44701T), isolated from a smear-ripened cheese.</title>
        <authorList>
            <consortium name="US DOE Joint Genome Institute (JGI-PGF)"/>
            <person name="Walter F."/>
            <person name="Albersmeier A."/>
            <person name="Kalinowski J."/>
            <person name="Ruckert C."/>
        </authorList>
    </citation>
    <scope>NUCLEOTIDE SEQUENCE</scope>
    <source>
        <strain evidence="2">VKM B-2555</strain>
    </source>
</reference>
<organism evidence="2 3">
    <name type="scientific">Methylopila jiangsuensis</name>
    <dbReference type="NCBI Taxonomy" id="586230"/>
    <lineage>
        <taxon>Bacteria</taxon>
        <taxon>Pseudomonadati</taxon>
        <taxon>Pseudomonadota</taxon>
        <taxon>Alphaproteobacteria</taxon>
        <taxon>Hyphomicrobiales</taxon>
        <taxon>Methylopilaceae</taxon>
        <taxon>Methylopila</taxon>
    </lineage>
</organism>
<feature type="region of interest" description="Disordered" evidence="1">
    <location>
        <begin position="1"/>
        <end position="28"/>
    </location>
</feature>
<protein>
    <submittedName>
        <fullName evidence="2">Uncharacterized protein</fullName>
    </submittedName>
</protein>
<feature type="compositionally biased region" description="Polar residues" evidence="1">
    <location>
        <begin position="14"/>
        <end position="28"/>
    </location>
</feature>
<evidence type="ECO:0000313" key="2">
    <source>
        <dbReference type="EMBL" id="GLK76662.1"/>
    </source>
</evidence>
<proteinExistence type="predicted"/>
<sequence>MSDRDGADLRQPLTIPQGNQPGFKNTHVTPPTTRITLWQHRWIIQNLCDAAVISQIRISAWTPPVT</sequence>